<dbReference type="Pfam" id="PF03453">
    <property type="entry name" value="MoeA_N"/>
    <property type="match status" value="1"/>
</dbReference>
<dbReference type="AlphaFoldDB" id="A0A9P5G1L2"/>
<keyword evidence="6" id="KW-0500">Molybdenum</keyword>
<dbReference type="InterPro" id="IPR001453">
    <property type="entry name" value="MoaB/Mog_dom"/>
</dbReference>
<evidence type="ECO:0000256" key="5">
    <source>
        <dbReference type="ARBA" id="ARBA00023150"/>
    </source>
</evidence>
<dbReference type="InterPro" id="IPR036688">
    <property type="entry name" value="MoeA_C_domain_IV_sf"/>
</dbReference>
<dbReference type="Gene3D" id="2.170.190.11">
    <property type="entry name" value="Molybdopterin biosynthesis moea protein, domain 3"/>
    <property type="match status" value="1"/>
</dbReference>
<organism evidence="8 9">
    <name type="scientific">Geotrichum candidum</name>
    <name type="common">Oospora lactis</name>
    <name type="synonym">Dipodascus geotrichum</name>
    <dbReference type="NCBI Taxonomy" id="1173061"/>
    <lineage>
        <taxon>Eukaryota</taxon>
        <taxon>Fungi</taxon>
        <taxon>Dikarya</taxon>
        <taxon>Ascomycota</taxon>
        <taxon>Saccharomycotina</taxon>
        <taxon>Dipodascomycetes</taxon>
        <taxon>Dipodascales</taxon>
        <taxon>Dipodascaceae</taxon>
        <taxon>Geotrichum</taxon>
    </lineage>
</organism>
<feature type="domain" description="MoaB/Mog" evidence="7">
    <location>
        <begin position="191"/>
        <end position="347"/>
    </location>
</feature>
<dbReference type="PANTHER" id="PTHR10192:SF5">
    <property type="entry name" value="GEPHYRIN"/>
    <property type="match status" value="1"/>
</dbReference>
<evidence type="ECO:0000313" key="9">
    <source>
        <dbReference type="Proteomes" id="UP000750522"/>
    </source>
</evidence>
<evidence type="ECO:0000313" key="8">
    <source>
        <dbReference type="EMBL" id="KAF5096350.1"/>
    </source>
</evidence>
<evidence type="ECO:0000256" key="2">
    <source>
        <dbReference type="ARBA" id="ARBA00007589"/>
    </source>
</evidence>
<dbReference type="Pfam" id="PF00994">
    <property type="entry name" value="MoCF_biosynth"/>
    <property type="match status" value="1"/>
</dbReference>
<dbReference type="Pfam" id="PF03454">
    <property type="entry name" value="MoeA_C"/>
    <property type="match status" value="1"/>
</dbReference>
<comment type="cofactor">
    <cofactor evidence="6">
        <name>Mg(2+)</name>
        <dbReference type="ChEBI" id="CHEBI:18420"/>
    </cofactor>
</comment>
<comment type="pathway">
    <text evidence="1 6">Cofactor biosynthesis; molybdopterin biosynthesis.</text>
</comment>
<dbReference type="InterPro" id="IPR038987">
    <property type="entry name" value="MoeA-like"/>
</dbReference>
<proteinExistence type="inferred from homology"/>
<dbReference type="InterPro" id="IPR005110">
    <property type="entry name" value="MoeA_linker/N"/>
</dbReference>
<dbReference type="InterPro" id="IPR036425">
    <property type="entry name" value="MoaB/Mog-like_dom_sf"/>
</dbReference>
<dbReference type="GO" id="GO:0005829">
    <property type="term" value="C:cytosol"/>
    <property type="evidence" value="ECO:0007669"/>
    <property type="project" value="TreeGrafter"/>
</dbReference>
<dbReference type="Gene3D" id="3.40.980.10">
    <property type="entry name" value="MoaB/Mog-like domain"/>
    <property type="match status" value="1"/>
</dbReference>
<dbReference type="GO" id="GO:0046872">
    <property type="term" value="F:metal ion binding"/>
    <property type="evidence" value="ECO:0007669"/>
    <property type="project" value="UniProtKB-UniRule"/>
</dbReference>
<comment type="function">
    <text evidence="6">Catalyzes two steps in the biosynthesis of the molybdenum cofactor. In the first step, molybdopterin is adenylated. Subsequently, molybdate is inserted into adenylated molybdopterin and AMP is released.</text>
</comment>
<dbReference type="GO" id="GO:0005524">
    <property type="term" value="F:ATP binding"/>
    <property type="evidence" value="ECO:0007669"/>
    <property type="project" value="UniProtKB-UniRule"/>
</dbReference>
<comment type="similarity">
    <text evidence="2">In the N-terminal section; belongs to the MoaB/Mog family.</text>
</comment>
<sequence length="439" mass="46396">MLPVDTALDLIAKHTPAPEEPVILPLSSPLLAGSVIAEDVYSPDNVPNYRASIVDGYAVADADLQPGVYPVVAVSHASSHGGEKSSFLKSGQIARVTTGAPVPPGTVAVIMVEETELISTTEDGTEEHEVRILAKNIQSGENIREVGSDIKKGSLVISQGAVISGTAGEIGVLASLGMTDSIKVYRKPIVGVLSTGDEVVDTLNGEKHLLEYGEIYDSNRPMLLETIRSWGFEAIDLGIARDVDAELSTTIQKSLSQVDLLITTGGVSMGELDLLKPTLVSDAIGGTIHFGRVAMKPGKPTTFVTVPAKDDGRNANNYGDKVVFALPGNPASASVTFHLFVLPALRKMAGQTPQSLPRVRVFLDQAVSLDPRPEYHRVHIAQDPTTGALVATSTGGQRSSRVGSIQGANGLLVLPSSHDAKRNRMEKGDILDAILINRL</sequence>
<comment type="caution">
    <text evidence="8">The sequence shown here is derived from an EMBL/GenBank/DDBJ whole genome shotgun (WGS) entry which is preliminary data.</text>
</comment>
<dbReference type="GO" id="GO:0006777">
    <property type="term" value="P:Mo-molybdopterin cofactor biosynthetic process"/>
    <property type="evidence" value="ECO:0007669"/>
    <property type="project" value="UniProtKB-UniRule"/>
</dbReference>
<comment type="catalytic activity">
    <reaction evidence="6">
        <text>adenylyl-molybdopterin + molybdate = Mo-molybdopterin + AMP + H(+)</text>
        <dbReference type="Rhea" id="RHEA:35047"/>
        <dbReference type="ChEBI" id="CHEBI:15378"/>
        <dbReference type="ChEBI" id="CHEBI:36264"/>
        <dbReference type="ChEBI" id="CHEBI:62727"/>
        <dbReference type="ChEBI" id="CHEBI:71302"/>
        <dbReference type="ChEBI" id="CHEBI:456215"/>
    </reaction>
</comment>
<dbReference type="InterPro" id="IPR005111">
    <property type="entry name" value="MoeA_C_domain_IV"/>
</dbReference>
<dbReference type="CDD" id="cd00887">
    <property type="entry name" value="MoeA"/>
    <property type="match status" value="1"/>
</dbReference>
<dbReference type="Gene3D" id="3.90.105.10">
    <property type="entry name" value="Molybdopterin biosynthesis moea protein, domain 2"/>
    <property type="match status" value="1"/>
</dbReference>
<dbReference type="EC" id="2.7.7.75" evidence="4"/>
<comment type="similarity">
    <text evidence="3">In the C-terminal section; belongs to the MoeA family.</text>
</comment>
<dbReference type="EMBL" id="QQZK01000118">
    <property type="protein sequence ID" value="KAF5096350.1"/>
    <property type="molecule type" value="Genomic_DNA"/>
</dbReference>
<dbReference type="Gene3D" id="2.40.340.10">
    <property type="entry name" value="MoeA, C-terminal, domain IV"/>
    <property type="match status" value="1"/>
</dbReference>
<dbReference type="NCBIfam" id="TIGR00177">
    <property type="entry name" value="molyb_syn"/>
    <property type="match status" value="1"/>
</dbReference>
<dbReference type="SUPFAM" id="SSF53218">
    <property type="entry name" value="Molybdenum cofactor biosynthesis proteins"/>
    <property type="match status" value="1"/>
</dbReference>
<dbReference type="InterPro" id="IPR036135">
    <property type="entry name" value="MoeA_linker/N_sf"/>
</dbReference>
<keyword evidence="5 6" id="KW-0501">Molybdenum cofactor biosynthesis</keyword>
<dbReference type="SMART" id="SM00852">
    <property type="entry name" value="MoCF_biosynth"/>
    <property type="match status" value="1"/>
</dbReference>
<dbReference type="FunFam" id="2.170.190.11:FF:000001">
    <property type="entry name" value="Molybdopterin molybdenumtransferase"/>
    <property type="match status" value="1"/>
</dbReference>
<protein>
    <recommendedName>
        <fullName evidence="4">molybdopterin adenylyltransferase</fullName>
        <ecNumber evidence="4">2.7.7.75</ecNumber>
    </recommendedName>
</protein>
<keyword evidence="6" id="KW-0479">Metal-binding</keyword>
<keyword evidence="6" id="KW-0460">Magnesium</keyword>
<evidence type="ECO:0000256" key="6">
    <source>
        <dbReference type="RuleBase" id="RU365090"/>
    </source>
</evidence>
<evidence type="ECO:0000256" key="1">
    <source>
        <dbReference type="ARBA" id="ARBA00005046"/>
    </source>
</evidence>
<evidence type="ECO:0000256" key="4">
    <source>
        <dbReference type="ARBA" id="ARBA00012509"/>
    </source>
</evidence>
<dbReference type="SUPFAM" id="SSF63882">
    <property type="entry name" value="MoeA N-terminal region -like"/>
    <property type="match status" value="1"/>
</dbReference>
<dbReference type="GO" id="GO:0061599">
    <property type="term" value="F:molybdopterin molybdotransferase activity"/>
    <property type="evidence" value="ECO:0007669"/>
    <property type="project" value="UniProtKB-UniRule"/>
</dbReference>
<accession>A0A9P5G1L2</accession>
<comment type="catalytic activity">
    <reaction evidence="6">
        <text>molybdopterin + ATP + H(+) = adenylyl-molybdopterin + diphosphate</text>
        <dbReference type="Rhea" id="RHEA:31331"/>
        <dbReference type="ChEBI" id="CHEBI:15378"/>
        <dbReference type="ChEBI" id="CHEBI:30616"/>
        <dbReference type="ChEBI" id="CHEBI:33019"/>
        <dbReference type="ChEBI" id="CHEBI:58698"/>
        <dbReference type="ChEBI" id="CHEBI:62727"/>
    </reaction>
</comment>
<dbReference type="GO" id="GO:0061598">
    <property type="term" value="F:molybdopterin adenylyltransferase activity"/>
    <property type="evidence" value="ECO:0007669"/>
    <property type="project" value="UniProtKB-UniRule"/>
</dbReference>
<keyword evidence="6" id="KW-0808">Transferase</keyword>
<name>A0A9P5G1L2_GEOCN</name>
<dbReference type="PANTHER" id="PTHR10192">
    <property type="entry name" value="MOLYBDOPTERIN BIOSYNTHESIS PROTEIN"/>
    <property type="match status" value="1"/>
</dbReference>
<comment type="similarity">
    <text evidence="6">Belongs to the MoeA family.</text>
</comment>
<dbReference type="Proteomes" id="UP000750522">
    <property type="component" value="Unassembled WGS sequence"/>
</dbReference>
<evidence type="ECO:0000259" key="7">
    <source>
        <dbReference type="SMART" id="SM00852"/>
    </source>
</evidence>
<reference evidence="8" key="2">
    <citation type="submission" date="2020-01" db="EMBL/GenBank/DDBJ databases">
        <authorList>
            <person name="Perkins V."/>
            <person name="Lessard M.-H."/>
            <person name="Dugat-Bony E."/>
            <person name="Frenette M."/>
            <person name="Labrie S."/>
        </authorList>
    </citation>
    <scope>NUCLEOTIDE SEQUENCE</scope>
    <source>
        <strain evidence="8">LMA-70</strain>
    </source>
</reference>
<evidence type="ECO:0000256" key="3">
    <source>
        <dbReference type="ARBA" id="ARBA00008339"/>
    </source>
</evidence>
<dbReference type="FunFam" id="3.40.980.10:FF:000011">
    <property type="entry name" value="Molybdopterin molybdenumtransferase"/>
    <property type="match status" value="1"/>
</dbReference>
<gene>
    <name evidence="8" type="ORF">DV451_004286</name>
</gene>
<dbReference type="SUPFAM" id="SSF63867">
    <property type="entry name" value="MoeA C-terminal domain-like"/>
    <property type="match status" value="1"/>
</dbReference>
<reference evidence="8" key="1">
    <citation type="journal article" date="2020" name="Front. Microbiol.">
        <title>Phenotypic and Genetic Characterization of the Cheese Ripening Yeast Geotrichum candidum.</title>
        <authorList>
            <person name="Perkins V."/>
            <person name="Vignola S."/>
            <person name="Lessard M.H."/>
            <person name="Plante P.L."/>
            <person name="Corbeil J."/>
            <person name="Dugat-Bony E."/>
            <person name="Frenette M."/>
            <person name="Labrie S."/>
        </authorList>
    </citation>
    <scope>NUCLEOTIDE SEQUENCE</scope>
    <source>
        <strain evidence="8">LMA-70</strain>
    </source>
</reference>